<protein>
    <submittedName>
        <fullName evidence="2">Uncharacterized protein</fullName>
    </submittedName>
</protein>
<evidence type="ECO:0000313" key="3">
    <source>
        <dbReference type="Proteomes" id="UP000799772"/>
    </source>
</evidence>
<feature type="compositionally biased region" description="Polar residues" evidence="1">
    <location>
        <begin position="303"/>
        <end position="312"/>
    </location>
</feature>
<dbReference type="OrthoDB" id="3945327at2759"/>
<feature type="region of interest" description="Disordered" evidence="1">
    <location>
        <begin position="352"/>
        <end position="374"/>
    </location>
</feature>
<sequence>MLLTVNTSCCFKPSNIILLSEQTTSWGQDWRPSRGRGGSFEGRYSPPSNHPRQGPSPDMEERPPPVPPKDHRRSSQSSTSRRRVPAPLRSSDYQRQPNQQSSNRQSGQTTSTYTSYTYPPSNYASTSPTEPSSAPSTTTEFAEVDATIAAWQRSSELFIPGEGVTPRAATFASTAGPSSEHHPPSSSGTLRRTVSSYSAADYSPSVYSPSPSPQSVSAISRSETFRSQSTWVPSPMSPELPRLPREHWATNSYPPPQPDNRRGSAWSPTEEPFDDASQFHLFVEATSGLGPLDNNGNNNGSSHTRGSVFSPQGNRGDGNGGNNDRYLHYQHQYGTAPRATSVPPQVPQEFYAPRPAGHSGVHRRQTYQHRPREAQESTHAFAAALAGVVMDQEPSDDDDELPDYAQSQREAQARQRRAAAQRAQELEERWARAKAAAGRHQ</sequence>
<keyword evidence="3" id="KW-1185">Reference proteome</keyword>
<dbReference type="EMBL" id="ML978123">
    <property type="protein sequence ID" value="KAF2101745.1"/>
    <property type="molecule type" value="Genomic_DNA"/>
</dbReference>
<feature type="region of interest" description="Disordered" evidence="1">
    <location>
        <begin position="391"/>
        <end position="441"/>
    </location>
</feature>
<feature type="region of interest" description="Disordered" evidence="1">
    <location>
        <begin position="22"/>
        <end position="141"/>
    </location>
</feature>
<evidence type="ECO:0000313" key="2">
    <source>
        <dbReference type="EMBL" id="KAF2101745.1"/>
    </source>
</evidence>
<feature type="compositionally biased region" description="Basic residues" evidence="1">
    <location>
        <begin position="360"/>
        <end position="369"/>
    </location>
</feature>
<gene>
    <name evidence="2" type="ORF">NA57DRAFT_53694</name>
</gene>
<name>A0A9P4IM39_9PEZI</name>
<feature type="region of interest" description="Disordered" evidence="1">
    <location>
        <begin position="287"/>
        <end position="327"/>
    </location>
</feature>
<dbReference type="AlphaFoldDB" id="A0A9P4IM39"/>
<feature type="compositionally biased region" description="Acidic residues" evidence="1">
    <location>
        <begin position="393"/>
        <end position="402"/>
    </location>
</feature>
<proteinExistence type="predicted"/>
<feature type="compositionally biased region" description="Low complexity" evidence="1">
    <location>
        <begin position="194"/>
        <end position="222"/>
    </location>
</feature>
<comment type="caution">
    <text evidence="2">The sequence shown here is derived from an EMBL/GenBank/DDBJ whole genome shotgun (WGS) entry which is preliminary data.</text>
</comment>
<evidence type="ECO:0000256" key="1">
    <source>
        <dbReference type="SAM" id="MobiDB-lite"/>
    </source>
</evidence>
<dbReference type="Proteomes" id="UP000799772">
    <property type="component" value="Unassembled WGS sequence"/>
</dbReference>
<feature type="region of interest" description="Disordered" evidence="1">
    <location>
        <begin position="168"/>
        <end position="272"/>
    </location>
</feature>
<feature type="compositionally biased region" description="Low complexity" evidence="1">
    <location>
        <begin position="94"/>
        <end position="141"/>
    </location>
</feature>
<accession>A0A9P4IM39</accession>
<feature type="compositionally biased region" description="Basic residues" evidence="1">
    <location>
        <begin position="70"/>
        <end position="84"/>
    </location>
</feature>
<reference evidence="2" key="1">
    <citation type="journal article" date="2020" name="Stud. Mycol.">
        <title>101 Dothideomycetes genomes: a test case for predicting lifestyles and emergence of pathogens.</title>
        <authorList>
            <person name="Haridas S."/>
            <person name="Albert R."/>
            <person name="Binder M."/>
            <person name="Bloem J."/>
            <person name="Labutti K."/>
            <person name="Salamov A."/>
            <person name="Andreopoulos B."/>
            <person name="Baker S."/>
            <person name="Barry K."/>
            <person name="Bills G."/>
            <person name="Bluhm B."/>
            <person name="Cannon C."/>
            <person name="Castanera R."/>
            <person name="Culley D."/>
            <person name="Daum C."/>
            <person name="Ezra D."/>
            <person name="Gonzalez J."/>
            <person name="Henrissat B."/>
            <person name="Kuo A."/>
            <person name="Liang C."/>
            <person name="Lipzen A."/>
            <person name="Lutzoni F."/>
            <person name="Magnuson J."/>
            <person name="Mondo S."/>
            <person name="Nolan M."/>
            <person name="Ohm R."/>
            <person name="Pangilinan J."/>
            <person name="Park H.-J."/>
            <person name="Ramirez L."/>
            <person name="Alfaro M."/>
            <person name="Sun H."/>
            <person name="Tritt A."/>
            <person name="Yoshinaga Y."/>
            <person name="Zwiers L.-H."/>
            <person name="Turgeon B."/>
            <person name="Goodwin S."/>
            <person name="Spatafora J."/>
            <person name="Crous P."/>
            <person name="Grigoriev I."/>
        </authorList>
    </citation>
    <scope>NUCLEOTIDE SEQUENCE</scope>
    <source>
        <strain evidence="2">CBS 133067</strain>
    </source>
</reference>
<organism evidence="2 3">
    <name type="scientific">Rhizodiscina lignyota</name>
    <dbReference type="NCBI Taxonomy" id="1504668"/>
    <lineage>
        <taxon>Eukaryota</taxon>
        <taxon>Fungi</taxon>
        <taxon>Dikarya</taxon>
        <taxon>Ascomycota</taxon>
        <taxon>Pezizomycotina</taxon>
        <taxon>Dothideomycetes</taxon>
        <taxon>Pleosporomycetidae</taxon>
        <taxon>Aulographales</taxon>
        <taxon>Rhizodiscinaceae</taxon>
        <taxon>Rhizodiscina</taxon>
    </lineage>
</organism>